<evidence type="ECO:0000313" key="1">
    <source>
        <dbReference type="EMBL" id="KAK7263181.1"/>
    </source>
</evidence>
<accession>A0AAN9ETR1</accession>
<dbReference type="Proteomes" id="UP001359559">
    <property type="component" value="Unassembled WGS sequence"/>
</dbReference>
<comment type="caution">
    <text evidence="1">The sequence shown here is derived from an EMBL/GenBank/DDBJ whole genome shotgun (WGS) entry which is preliminary data.</text>
</comment>
<dbReference type="EMBL" id="JAYKXN010000008">
    <property type="protein sequence ID" value="KAK7263181.1"/>
    <property type="molecule type" value="Genomic_DNA"/>
</dbReference>
<sequence>MAGGTGLPSSMTCLKTASSNSKAMEDHHDRALISITGREIVALSQMFIALICYDRLLAFGERRTPRHPKSKQLLNWELIIQLSTLDLKANLLQWLSRPQIASTVKYTP</sequence>
<reference evidence="1 2" key="1">
    <citation type="submission" date="2024-01" db="EMBL/GenBank/DDBJ databases">
        <title>The genomes of 5 underutilized Papilionoideae crops provide insights into root nodulation and disease resistance.</title>
        <authorList>
            <person name="Yuan L."/>
        </authorList>
    </citation>
    <scope>NUCLEOTIDE SEQUENCE [LARGE SCALE GENOMIC DNA]</scope>
    <source>
        <strain evidence="1">LY-2023</strain>
        <tissue evidence="1">Leaf</tissue>
    </source>
</reference>
<evidence type="ECO:0000313" key="2">
    <source>
        <dbReference type="Proteomes" id="UP001359559"/>
    </source>
</evidence>
<dbReference type="AlphaFoldDB" id="A0AAN9ETR1"/>
<keyword evidence="2" id="KW-1185">Reference proteome</keyword>
<name>A0AAN9ETR1_CLITE</name>
<protein>
    <submittedName>
        <fullName evidence="1">Uncharacterized protein</fullName>
    </submittedName>
</protein>
<organism evidence="1 2">
    <name type="scientific">Clitoria ternatea</name>
    <name type="common">Butterfly pea</name>
    <dbReference type="NCBI Taxonomy" id="43366"/>
    <lineage>
        <taxon>Eukaryota</taxon>
        <taxon>Viridiplantae</taxon>
        <taxon>Streptophyta</taxon>
        <taxon>Embryophyta</taxon>
        <taxon>Tracheophyta</taxon>
        <taxon>Spermatophyta</taxon>
        <taxon>Magnoliopsida</taxon>
        <taxon>eudicotyledons</taxon>
        <taxon>Gunneridae</taxon>
        <taxon>Pentapetalae</taxon>
        <taxon>rosids</taxon>
        <taxon>fabids</taxon>
        <taxon>Fabales</taxon>
        <taxon>Fabaceae</taxon>
        <taxon>Papilionoideae</taxon>
        <taxon>50 kb inversion clade</taxon>
        <taxon>NPAAA clade</taxon>
        <taxon>indigoferoid/millettioid clade</taxon>
        <taxon>Phaseoleae</taxon>
        <taxon>Clitoria</taxon>
    </lineage>
</organism>
<proteinExistence type="predicted"/>
<gene>
    <name evidence="1" type="ORF">RJT34_30767</name>
</gene>